<evidence type="ECO:0000313" key="7">
    <source>
        <dbReference type="Proteomes" id="UP001529514"/>
    </source>
</evidence>
<sequence length="484" mass="51364">MNLTLLPTDLKFTDKGTDKSQPTLNNTVIGNHSSQFGQLLNAETASMRKPTTQVDKNSVKEEKLTVDKTAESGWPQVAAVSDNSMVKDKSSVETALQENSAKSAVLEDEDLLSAEALSAAIPIQLAGLLTPQTNSAVLAENSQGLMDSESLENKLLENSSPEDALPVRAWLDSKNSPANTLLVSNAKESRLTDSNFVELSKTGEPGEDIPLSAKQAAPPLNNKTESFVNLQSELAPLAGQHKLTTNSLATNNKVESGKILFKEPVSGNNKDPNLLQMAIQAAPALSSSTAEAASIDSPAVLATPSLLSAGQPPAGQFQLNSTTTPFTTPLLNAHLGSEEWQQQLNQHVLFFNRNGLQQAELRLHPQELGALHIRMSVEDNQAQLHFVSAHQNVRAALEAALPGLRHALAENGIQLAQSSVNSDAQGNGQQAYFANNPNSNSDSHAETQESDLVAATGITASSVSAIRVTPQQLTSARGGIDIFA</sequence>
<reference evidence="6 7" key="1">
    <citation type="submission" date="2023-10" db="EMBL/GenBank/DDBJ databases">
        <title>Xenorhabdus taiwanensis sp. nov., a symbiotic bacterium associated with the entomopathogenic nematode Steinernema taiwanensis.</title>
        <authorList>
            <person name="Tseng C.T."/>
            <person name="Shu H.Y."/>
            <person name="Chen M.H."/>
            <person name="Fang Y.J."/>
            <person name="Wu T.L."/>
            <person name="Lin Y.C."/>
            <person name="Huang C.J."/>
        </authorList>
    </citation>
    <scope>NUCLEOTIDE SEQUENCE [LARGE SCALE GENOMIC DNA]</scope>
    <source>
        <strain evidence="6 7">TCT-1</strain>
    </source>
</reference>
<evidence type="ECO:0000256" key="1">
    <source>
        <dbReference type="ARBA" id="ARBA00003944"/>
    </source>
</evidence>
<protein>
    <submittedName>
        <fullName evidence="6">Flagellar hook-length control protein FliK</fullName>
    </submittedName>
</protein>
<organism evidence="6 7">
    <name type="scientific">Xenorhabdus taiwanensis</name>
    <dbReference type="NCBI Taxonomy" id="3085177"/>
    <lineage>
        <taxon>Bacteria</taxon>
        <taxon>Pseudomonadati</taxon>
        <taxon>Pseudomonadota</taxon>
        <taxon>Gammaproteobacteria</taxon>
        <taxon>Enterobacterales</taxon>
        <taxon>Morganellaceae</taxon>
        <taxon>Xenorhabdus</taxon>
    </lineage>
</organism>
<comment type="similarity">
    <text evidence="2">Belongs to the FliK family.</text>
</comment>
<evidence type="ECO:0000256" key="2">
    <source>
        <dbReference type="ARBA" id="ARBA00009149"/>
    </source>
</evidence>
<dbReference type="InterPro" id="IPR001635">
    <property type="entry name" value="Flag_hook_Flik"/>
</dbReference>
<keyword evidence="6" id="KW-0282">Flagellum</keyword>
<dbReference type="RefSeq" id="WP_374050860.1">
    <property type="nucleotide sequence ID" value="NZ_AP028978.1"/>
</dbReference>
<evidence type="ECO:0000256" key="3">
    <source>
        <dbReference type="ARBA" id="ARBA00022795"/>
    </source>
</evidence>
<name>A0ABN7C448_9GAMM</name>
<dbReference type="PANTHER" id="PTHR37533:SF2">
    <property type="entry name" value="FLAGELLAR HOOK-LENGTH CONTROL PROTEIN"/>
    <property type="match status" value="1"/>
</dbReference>
<comment type="function">
    <text evidence="1">Controls the length of the flagellar hook.</text>
</comment>
<gene>
    <name evidence="6" type="ORF">TCT1_20550</name>
</gene>
<dbReference type="InterPro" id="IPR052563">
    <property type="entry name" value="FliK"/>
</dbReference>
<feature type="region of interest" description="Disordered" evidence="4">
    <location>
        <begin position="420"/>
        <end position="448"/>
    </location>
</feature>
<accession>A0ABN7C448</accession>
<dbReference type="CDD" id="cd17470">
    <property type="entry name" value="T3SS_Flik_C"/>
    <property type="match status" value="1"/>
</dbReference>
<feature type="domain" description="Flagellar hook-length control protein-like C-terminal" evidence="5">
    <location>
        <begin position="350"/>
        <end position="428"/>
    </location>
</feature>
<dbReference type="PANTHER" id="PTHR37533">
    <property type="entry name" value="FLAGELLAR HOOK-LENGTH CONTROL PROTEIN"/>
    <property type="match status" value="1"/>
</dbReference>
<dbReference type="InterPro" id="IPR021136">
    <property type="entry name" value="Flagellar_hook_control-like_C"/>
</dbReference>
<dbReference type="EMBL" id="AP028978">
    <property type="protein sequence ID" value="BET97134.1"/>
    <property type="molecule type" value="Genomic_DNA"/>
</dbReference>
<dbReference type="Pfam" id="PF02120">
    <property type="entry name" value="Flg_hook"/>
    <property type="match status" value="1"/>
</dbReference>
<keyword evidence="6" id="KW-0969">Cilium</keyword>
<proteinExistence type="inferred from homology"/>
<keyword evidence="7" id="KW-1185">Reference proteome</keyword>
<evidence type="ECO:0000259" key="5">
    <source>
        <dbReference type="Pfam" id="PF02120"/>
    </source>
</evidence>
<evidence type="ECO:0000256" key="4">
    <source>
        <dbReference type="SAM" id="MobiDB-lite"/>
    </source>
</evidence>
<dbReference type="InterPro" id="IPR038610">
    <property type="entry name" value="FliK-like_C_sf"/>
</dbReference>
<dbReference type="Proteomes" id="UP001529514">
    <property type="component" value="Chromosome"/>
</dbReference>
<keyword evidence="6" id="KW-0966">Cell projection</keyword>
<evidence type="ECO:0000313" key="6">
    <source>
        <dbReference type="EMBL" id="BET97134.1"/>
    </source>
</evidence>
<feature type="compositionally biased region" description="Polar residues" evidence="4">
    <location>
        <begin position="420"/>
        <end position="442"/>
    </location>
</feature>
<keyword evidence="3" id="KW-1005">Bacterial flagellum biogenesis</keyword>
<dbReference type="Gene3D" id="3.30.750.140">
    <property type="match status" value="1"/>
</dbReference>
<dbReference type="PRINTS" id="PR01007">
    <property type="entry name" value="FLGHOOKFLIK"/>
</dbReference>